<dbReference type="PANTHER" id="PTHR45747:SF4">
    <property type="entry name" value="HISTONE-LYSINE N-METHYLTRANSFERASE E(Z)"/>
    <property type="match status" value="1"/>
</dbReference>
<comment type="caution">
    <text evidence="11">The sequence shown here is derived from an EMBL/GenBank/DDBJ whole genome shotgun (WGS) entry which is preliminary data.</text>
</comment>
<feature type="domain" description="CXC" evidence="10">
    <location>
        <begin position="652"/>
        <end position="728"/>
    </location>
</feature>
<dbReference type="OMA" id="CRAQCNT"/>
<feature type="region of interest" description="Disordered" evidence="8">
    <location>
        <begin position="1"/>
        <end position="102"/>
    </location>
</feature>
<dbReference type="InterPro" id="IPR026489">
    <property type="entry name" value="CXC_dom"/>
</dbReference>
<evidence type="ECO:0000313" key="12">
    <source>
        <dbReference type="Proteomes" id="UP000198287"/>
    </source>
</evidence>
<sequence length="869" mass="96593">MSGNASSSGRPIRNSTGGMSTSTSKNGSSALSLSKATTRRSSLSSSTKLLELESAKKTAKGGKAVNGHNNSNKNGSNTATSKNGKNDGDKTNGAKNNSAIGPTPGCSKIAVVALGPLSPSSITIVESLKKHVRSEYMRLLNQKRQRKSCEAKYAWNDNLSKMKGMLLEGTRYMKESRRPVVWECKPKESDEVKSEVSKSTRFMKRATITSSDMPTQHCPIITINQISAIPNMFTWASVRTNLMVEDETVLHNIPYMGDEVLDHDGKFIEELIKNYDGKVHGDKENSFVDNEVFVDLVKALQVTETTLRASMKSSWNKMVGMSSTSKDKDAAASDQVKIEGGIGKISDARILALSEKLAKRKTKLPSPSVFKAISDIYPERGTPQELRERLFCRRCFKYDCFLHRLKTDHPGPKTVLKKKPLEAKPTVPCSSQCFLLLDEVKQRLAIQAALQAKAEKELEASMAEVSRPKKIRKQNSLESGDEDSNDSTKVVGNGGRKERKNGNSSHSNTNGNGKLNNDKSNNNGDKRRESKESLDSNKSNNEKCNNGNGSNVIINESESSSGVMLGPSFLDVFQSKLPEWTSAECSLFRSIHKVYGSNYCCISRTMLSRSCQEVYHFAQKEAQDVLTEESSKELTPPRKKAKKKNRLWSLHCRKIQLKKDDSSSHVYSYTPCDHPGTPCDKSCPCVAMSNFCEKCPCYLAVRECDPDLCSICGADQHDVTKINCKNVSCQRGLHKHLLMAPSDIAGWGIFLKESALKNEFISEYCGEVITQDEADRRGKVYDRHMCSFLFNLNNDFVVDATRKGNKIRFANHSVHPNCYAVIKMVNGDHRIGIFAKRAIQPGEELFFDYRYGPTEQLKFVGIEREVDIV</sequence>
<feature type="compositionally biased region" description="Basic and acidic residues" evidence="8">
    <location>
        <begin position="524"/>
        <end position="535"/>
    </location>
</feature>
<protein>
    <recommendedName>
        <fullName evidence="1">[histone H3]-lysine(27) N-trimethyltransferase</fullName>
        <ecNumber evidence="1">2.1.1.356</ecNumber>
    </recommendedName>
</protein>
<feature type="domain" description="SET" evidence="9">
    <location>
        <begin position="735"/>
        <end position="850"/>
    </location>
</feature>
<proteinExistence type="predicted"/>
<feature type="region of interest" description="Disordered" evidence="8">
    <location>
        <begin position="460"/>
        <end position="553"/>
    </location>
</feature>
<feature type="compositionally biased region" description="Low complexity" evidence="8">
    <location>
        <begin position="502"/>
        <end position="523"/>
    </location>
</feature>
<dbReference type="GO" id="GO:0003682">
    <property type="term" value="F:chromatin binding"/>
    <property type="evidence" value="ECO:0007669"/>
    <property type="project" value="TreeGrafter"/>
</dbReference>
<name>A0A226ET00_FOLCA</name>
<feature type="compositionally biased region" description="Low complexity" evidence="8">
    <location>
        <begin position="66"/>
        <end position="83"/>
    </location>
</feature>
<keyword evidence="6" id="KW-0804">Transcription</keyword>
<dbReference type="Proteomes" id="UP000198287">
    <property type="component" value="Unassembled WGS sequence"/>
</dbReference>
<evidence type="ECO:0000256" key="7">
    <source>
        <dbReference type="ARBA" id="ARBA00048568"/>
    </source>
</evidence>
<keyword evidence="4" id="KW-0949">S-adenosyl-L-methionine</keyword>
<dbReference type="EMBL" id="LNIX01000002">
    <property type="protein sequence ID" value="OXA59736.1"/>
    <property type="molecule type" value="Genomic_DNA"/>
</dbReference>
<evidence type="ECO:0000313" key="11">
    <source>
        <dbReference type="EMBL" id="OXA59736.1"/>
    </source>
</evidence>
<evidence type="ECO:0000256" key="4">
    <source>
        <dbReference type="ARBA" id="ARBA00022691"/>
    </source>
</evidence>
<feature type="compositionally biased region" description="Polar residues" evidence="8">
    <location>
        <begin position="1"/>
        <end position="30"/>
    </location>
</feature>
<dbReference type="GO" id="GO:0035098">
    <property type="term" value="C:ESC/E(Z) complex"/>
    <property type="evidence" value="ECO:0007669"/>
    <property type="project" value="TreeGrafter"/>
</dbReference>
<dbReference type="GO" id="GO:0140951">
    <property type="term" value="F:histone H3K27 trimethyltransferase activity"/>
    <property type="evidence" value="ECO:0007669"/>
    <property type="project" value="UniProtKB-EC"/>
</dbReference>
<gene>
    <name evidence="11" type="ORF">Fcan01_04470</name>
</gene>
<dbReference type="InterPro" id="IPR045318">
    <property type="entry name" value="EZH1/2-like"/>
</dbReference>
<evidence type="ECO:0000256" key="3">
    <source>
        <dbReference type="ARBA" id="ARBA00022679"/>
    </source>
</evidence>
<dbReference type="OrthoDB" id="6141102at2759"/>
<evidence type="ECO:0000259" key="9">
    <source>
        <dbReference type="PROSITE" id="PS50280"/>
    </source>
</evidence>
<dbReference type="SUPFAM" id="SSF82199">
    <property type="entry name" value="SET domain"/>
    <property type="match status" value="1"/>
</dbReference>
<dbReference type="PANTHER" id="PTHR45747">
    <property type="entry name" value="HISTONE-LYSINE N-METHYLTRANSFERASE E(Z)"/>
    <property type="match status" value="1"/>
</dbReference>
<evidence type="ECO:0000259" key="10">
    <source>
        <dbReference type="PROSITE" id="PS51633"/>
    </source>
</evidence>
<dbReference type="InterPro" id="IPR041343">
    <property type="entry name" value="PRC2_HTH_1"/>
</dbReference>
<keyword evidence="5" id="KW-0805">Transcription regulation</keyword>
<evidence type="ECO:0000256" key="2">
    <source>
        <dbReference type="ARBA" id="ARBA00022603"/>
    </source>
</evidence>
<evidence type="ECO:0000256" key="5">
    <source>
        <dbReference type="ARBA" id="ARBA00023015"/>
    </source>
</evidence>
<dbReference type="InterPro" id="IPR001214">
    <property type="entry name" value="SET_dom"/>
</dbReference>
<keyword evidence="2 11" id="KW-0489">Methyltransferase</keyword>
<evidence type="ECO:0000256" key="1">
    <source>
        <dbReference type="ARBA" id="ARBA00012186"/>
    </source>
</evidence>
<organism evidence="11 12">
    <name type="scientific">Folsomia candida</name>
    <name type="common">Springtail</name>
    <dbReference type="NCBI Taxonomy" id="158441"/>
    <lineage>
        <taxon>Eukaryota</taxon>
        <taxon>Metazoa</taxon>
        <taxon>Ecdysozoa</taxon>
        <taxon>Arthropoda</taxon>
        <taxon>Hexapoda</taxon>
        <taxon>Collembola</taxon>
        <taxon>Entomobryomorpha</taxon>
        <taxon>Isotomoidea</taxon>
        <taxon>Isotomidae</taxon>
        <taxon>Proisotominae</taxon>
        <taxon>Folsomia</taxon>
    </lineage>
</organism>
<evidence type="ECO:0000256" key="6">
    <source>
        <dbReference type="ARBA" id="ARBA00023163"/>
    </source>
</evidence>
<dbReference type="PROSITE" id="PS50280">
    <property type="entry name" value="SET"/>
    <property type="match status" value="1"/>
</dbReference>
<dbReference type="GO" id="GO:0031507">
    <property type="term" value="P:heterochromatin formation"/>
    <property type="evidence" value="ECO:0007669"/>
    <property type="project" value="TreeGrafter"/>
</dbReference>
<dbReference type="InterPro" id="IPR046341">
    <property type="entry name" value="SET_dom_sf"/>
</dbReference>
<dbReference type="Pfam" id="PF00856">
    <property type="entry name" value="SET"/>
    <property type="match status" value="1"/>
</dbReference>
<accession>A0A226ET00</accession>
<dbReference type="Gene3D" id="2.170.270.10">
    <property type="entry name" value="SET domain"/>
    <property type="match status" value="1"/>
</dbReference>
<evidence type="ECO:0000256" key="8">
    <source>
        <dbReference type="SAM" id="MobiDB-lite"/>
    </source>
</evidence>
<dbReference type="PROSITE" id="PS51633">
    <property type="entry name" value="CXC"/>
    <property type="match status" value="1"/>
</dbReference>
<feature type="compositionally biased region" description="Low complexity" evidence="8">
    <location>
        <begin position="31"/>
        <end position="49"/>
    </location>
</feature>
<dbReference type="EC" id="2.1.1.356" evidence="1"/>
<dbReference type="STRING" id="158441.A0A226ET00"/>
<dbReference type="GO" id="GO:0032259">
    <property type="term" value="P:methylation"/>
    <property type="evidence" value="ECO:0007669"/>
    <property type="project" value="UniProtKB-KW"/>
</dbReference>
<dbReference type="SMART" id="SM00317">
    <property type="entry name" value="SET"/>
    <property type="match status" value="1"/>
</dbReference>
<reference evidence="11 12" key="1">
    <citation type="submission" date="2015-12" db="EMBL/GenBank/DDBJ databases">
        <title>The genome of Folsomia candida.</title>
        <authorList>
            <person name="Faddeeva A."/>
            <person name="Derks M.F."/>
            <person name="Anvar Y."/>
            <person name="Smit S."/>
            <person name="Van Straalen N."/>
            <person name="Roelofs D."/>
        </authorList>
    </citation>
    <scope>NUCLEOTIDE SEQUENCE [LARGE SCALE GENOMIC DNA]</scope>
    <source>
        <strain evidence="11 12">VU population</strain>
        <tissue evidence="11">Whole body</tissue>
    </source>
</reference>
<comment type="catalytic activity">
    <reaction evidence="7">
        <text>L-lysyl(27)-[histone H3] + 3 S-adenosyl-L-methionine = N(6),N(6),N(6)-trimethyl-L-lysyl(27)-[histone H3] + 3 S-adenosyl-L-homocysteine + 3 H(+)</text>
        <dbReference type="Rhea" id="RHEA:60292"/>
        <dbReference type="Rhea" id="RHEA-COMP:15535"/>
        <dbReference type="Rhea" id="RHEA-COMP:15548"/>
        <dbReference type="ChEBI" id="CHEBI:15378"/>
        <dbReference type="ChEBI" id="CHEBI:29969"/>
        <dbReference type="ChEBI" id="CHEBI:57856"/>
        <dbReference type="ChEBI" id="CHEBI:59789"/>
        <dbReference type="ChEBI" id="CHEBI:61961"/>
        <dbReference type="EC" id="2.1.1.356"/>
    </reaction>
</comment>
<keyword evidence="3 11" id="KW-0808">Transferase</keyword>
<dbReference type="Pfam" id="PF18118">
    <property type="entry name" value="PRC2_HTH_1"/>
    <property type="match status" value="1"/>
</dbReference>
<feature type="compositionally biased region" description="Low complexity" evidence="8">
    <location>
        <begin position="536"/>
        <end position="553"/>
    </location>
</feature>
<dbReference type="FunFam" id="2.170.270.10:FF:000001">
    <property type="entry name" value="Putative histone-lysine N-methyltransferase EZH2"/>
    <property type="match status" value="1"/>
</dbReference>
<dbReference type="AlphaFoldDB" id="A0A226ET00"/>
<keyword evidence="12" id="KW-1185">Reference proteome</keyword>